<comment type="caution">
    <text evidence="2">The sequence shown here is derived from an EMBL/GenBank/DDBJ whole genome shotgun (WGS) entry which is preliminary data.</text>
</comment>
<name>A0A5M9GN48_9SPHI</name>
<dbReference type="Proteomes" id="UP000322918">
    <property type="component" value="Unassembled WGS sequence"/>
</dbReference>
<dbReference type="AlphaFoldDB" id="A0A5M9GN48"/>
<evidence type="ECO:0000256" key="1">
    <source>
        <dbReference type="SAM" id="Phobius"/>
    </source>
</evidence>
<feature type="transmembrane region" description="Helical" evidence="1">
    <location>
        <begin position="6"/>
        <end position="35"/>
    </location>
</feature>
<dbReference type="RefSeq" id="WP_141815135.1">
    <property type="nucleotide sequence ID" value="NZ_VFPL01000001.1"/>
</dbReference>
<organism evidence="2 3">
    <name type="scientific">Arcticibacter tournemirensis</name>
    <dbReference type="NCBI Taxonomy" id="699437"/>
    <lineage>
        <taxon>Bacteria</taxon>
        <taxon>Pseudomonadati</taxon>
        <taxon>Bacteroidota</taxon>
        <taxon>Sphingobacteriia</taxon>
        <taxon>Sphingobacteriales</taxon>
        <taxon>Sphingobacteriaceae</taxon>
        <taxon>Arcticibacter</taxon>
    </lineage>
</organism>
<keyword evidence="1" id="KW-0472">Membrane</keyword>
<gene>
    <name evidence="2" type="ORF">F1649_20355</name>
</gene>
<evidence type="ECO:0008006" key="4">
    <source>
        <dbReference type="Google" id="ProtNLM"/>
    </source>
</evidence>
<keyword evidence="1" id="KW-0812">Transmembrane</keyword>
<accession>A0A5M9GN48</accession>
<keyword evidence="3" id="KW-1185">Reference proteome</keyword>
<reference evidence="2 3" key="1">
    <citation type="submission" date="2019-09" db="EMBL/GenBank/DDBJ databases">
        <title>Pararcticibacter amylolyticus gen. nov., sp. nov., isolated from a rottenly hemp rope, and reclassification of Pedobacter tournemirensis as Pararcticibacter tournemirensis comb. nov.</title>
        <authorList>
            <person name="Cai Y."/>
        </authorList>
    </citation>
    <scope>NUCLEOTIDE SEQUENCE [LARGE SCALE GENOMIC DNA]</scope>
    <source>
        <strain evidence="2 3">TF5-37.2-LB10</strain>
    </source>
</reference>
<protein>
    <recommendedName>
        <fullName evidence="4">Prepilin-type N-terminal cleavage/methylation domain-containing protein</fullName>
    </recommendedName>
</protein>
<evidence type="ECO:0000313" key="3">
    <source>
        <dbReference type="Proteomes" id="UP000322918"/>
    </source>
</evidence>
<proteinExistence type="predicted"/>
<sequence length="159" mass="17789">MNKGSVPAFTILEMTIAMLLAGITIGIAYTAYTVVGRSYSEYDRKNKKVAEFVLLNKLLKKDIAESEKALRLGEGISLEGERGTIQYVFSPAFITRSQHELQTDTFYVKNSNLLMTFEDKPTEEGKLADKISFTAELEGSAISMAFTKQYSSEDLFEQD</sequence>
<dbReference type="EMBL" id="VWNE01000045">
    <property type="protein sequence ID" value="KAA8476143.1"/>
    <property type="molecule type" value="Genomic_DNA"/>
</dbReference>
<keyword evidence="1" id="KW-1133">Transmembrane helix</keyword>
<dbReference type="OrthoDB" id="794187at2"/>
<evidence type="ECO:0000313" key="2">
    <source>
        <dbReference type="EMBL" id="KAA8476143.1"/>
    </source>
</evidence>